<accession>A0A0K0FKD8</accession>
<protein>
    <submittedName>
        <fullName evidence="2">Unspecified product</fullName>
    </submittedName>
</protein>
<dbReference type="Proteomes" id="UP000035680">
    <property type="component" value="Unassembled WGS sequence"/>
</dbReference>
<reference evidence="2" key="2">
    <citation type="submission" date="2015-08" db="UniProtKB">
        <authorList>
            <consortium name="WormBaseParasite"/>
        </authorList>
    </citation>
    <scope>IDENTIFICATION</scope>
</reference>
<evidence type="ECO:0000313" key="1">
    <source>
        <dbReference type="Proteomes" id="UP000035680"/>
    </source>
</evidence>
<dbReference type="WBParaSite" id="SVE_0950200.1">
    <property type="protein sequence ID" value="SVE_0950200.1"/>
    <property type="gene ID" value="SVE_0950200"/>
</dbReference>
<sequence>MPASSHNFFENRHISFYSDNNLYENMANFDLEFMMPCCSKYIDIKKVNSSPPTSRSLPTSFFGNNTFSKHQVNSRTNNESDNETTRTVLNQKSSRIISHSINILYSSQVKGIANELTFLCDKFDKEFYNDIKSFENINGNCNNALSLFVTSIMYCISDLLNL</sequence>
<keyword evidence="1" id="KW-1185">Reference proteome</keyword>
<proteinExistence type="predicted"/>
<dbReference type="AlphaFoldDB" id="A0A0K0FKD8"/>
<organism evidence="1 2">
    <name type="scientific">Strongyloides venezuelensis</name>
    <name type="common">Threadworm</name>
    <dbReference type="NCBI Taxonomy" id="75913"/>
    <lineage>
        <taxon>Eukaryota</taxon>
        <taxon>Metazoa</taxon>
        <taxon>Ecdysozoa</taxon>
        <taxon>Nematoda</taxon>
        <taxon>Chromadorea</taxon>
        <taxon>Rhabditida</taxon>
        <taxon>Tylenchina</taxon>
        <taxon>Panagrolaimomorpha</taxon>
        <taxon>Strongyloidoidea</taxon>
        <taxon>Strongyloididae</taxon>
        <taxon>Strongyloides</taxon>
    </lineage>
</organism>
<name>A0A0K0FKD8_STRVS</name>
<evidence type="ECO:0000313" key="2">
    <source>
        <dbReference type="WBParaSite" id="SVE_0950200.1"/>
    </source>
</evidence>
<reference evidence="1" key="1">
    <citation type="submission" date="2014-07" db="EMBL/GenBank/DDBJ databases">
        <authorList>
            <person name="Martin A.A"/>
            <person name="De Silva N."/>
        </authorList>
    </citation>
    <scope>NUCLEOTIDE SEQUENCE</scope>
</reference>